<dbReference type="InParanoid" id="D8LM66"/>
<proteinExistence type="predicted"/>
<protein>
    <submittedName>
        <fullName evidence="2">Uncharacterized protein</fullName>
    </submittedName>
</protein>
<evidence type="ECO:0000313" key="3">
    <source>
        <dbReference type="Proteomes" id="UP000002630"/>
    </source>
</evidence>
<dbReference type="AlphaFoldDB" id="D8LM66"/>
<reference evidence="2 3" key="1">
    <citation type="journal article" date="2010" name="Nature">
        <title>The Ectocarpus genome and the independent evolution of multicellularity in brown algae.</title>
        <authorList>
            <person name="Cock J.M."/>
            <person name="Sterck L."/>
            <person name="Rouze P."/>
            <person name="Scornet D."/>
            <person name="Allen A.E."/>
            <person name="Amoutzias G."/>
            <person name="Anthouard V."/>
            <person name="Artiguenave F."/>
            <person name="Aury J.M."/>
            <person name="Badger J.H."/>
            <person name="Beszteri B."/>
            <person name="Billiau K."/>
            <person name="Bonnet E."/>
            <person name="Bothwell J.H."/>
            <person name="Bowler C."/>
            <person name="Boyen C."/>
            <person name="Brownlee C."/>
            <person name="Carrano C.J."/>
            <person name="Charrier B."/>
            <person name="Cho G.Y."/>
            <person name="Coelho S.M."/>
            <person name="Collen J."/>
            <person name="Corre E."/>
            <person name="Da Silva C."/>
            <person name="Delage L."/>
            <person name="Delaroque N."/>
            <person name="Dittami S.M."/>
            <person name="Doulbeau S."/>
            <person name="Elias M."/>
            <person name="Farnham G."/>
            <person name="Gachon C.M."/>
            <person name="Gschloessl B."/>
            <person name="Heesch S."/>
            <person name="Jabbari K."/>
            <person name="Jubin C."/>
            <person name="Kawai H."/>
            <person name="Kimura K."/>
            <person name="Kloareg B."/>
            <person name="Kupper F.C."/>
            <person name="Lang D."/>
            <person name="Le Bail A."/>
            <person name="Leblanc C."/>
            <person name="Lerouge P."/>
            <person name="Lohr M."/>
            <person name="Lopez P.J."/>
            <person name="Martens C."/>
            <person name="Maumus F."/>
            <person name="Michel G."/>
            <person name="Miranda-Saavedra D."/>
            <person name="Morales J."/>
            <person name="Moreau H."/>
            <person name="Motomura T."/>
            <person name="Nagasato C."/>
            <person name="Napoli C.A."/>
            <person name="Nelson D.R."/>
            <person name="Nyvall-Collen P."/>
            <person name="Peters A.F."/>
            <person name="Pommier C."/>
            <person name="Potin P."/>
            <person name="Poulain J."/>
            <person name="Quesneville H."/>
            <person name="Read B."/>
            <person name="Rensing S.A."/>
            <person name="Ritter A."/>
            <person name="Rousvoal S."/>
            <person name="Samanta M."/>
            <person name="Samson G."/>
            <person name="Schroeder D.C."/>
            <person name="Segurens B."/>
            <person name="Strittmatter M."/>
            <person name="Tonon T."/>
            <person name="Tregear J.W."/>
            <person name="Valentin K."/>
            <person name="von Dassow P."/>
            <person name="Yamagishi T."/>
            <person name="Van de Peer Y."/>
            <person name="Wincker P."/>
        </authorList>
    </citation>
    <scope>NUCLEOTIDE SEQUENCE [LARGE SCALE GENOMIC DNA]</scope>
    <source>
        <strain evidence="3">Ec32 / CCAP1310/4</strain>
    </source>
</reference>
<feature type="region of interest" description="Disordered" evidence="1">
    <location>
        <begin position="235"/>
        <end position="323"/>
    </location>
</feature>
<dbReference type="OrthoDB" id="185175at2759"/>
<name>D8LM66_ECTSI</name>
<dbReference type="Proteomes" id="UP000002630">
    <property type="component" value="Linkage Group LG13"/>
</dbReference>
<accession>D8LM66</accession>
<organism evidence="2 3">
    <name type="scientific">Ectocarpus siliculosus</name>
    <name type="common">Brown alga</name>
    <name type="synonym">Conferva siliculosa</name>
    <dbReference type="NCBI Taxonomy" id="2880"/>
    <lineage>
        <taxon>Eukaryota</taxon>
        <taxon>Sar</taxon>
        <taxon>Stramenopiles</taxon>
        <taxon>Ochrophyta</taxon>
        <taxon>PX clade</taxon>
        <taxon>Phaeophyceae</taxon>
        <taxon>Ectocarpales</taxon>
        <taxon>Ectocarpaceae</taxon>
        <taxon>Ectocarpus</taxon>
    </lineage>
</organism>
<sequence>MGGKVTARRGTISPPRRASTAASKSFLAVSGAVSRDWLRHEVGEEVAACLPVELGGDLDLAAWSWEGWVGRRIKREDLAESNMNLAEADSEFAPATWRYLDACHRMAEATGTQDYAHVLAEALEGGLTVPVAWVKRTLGDMVQARQAHERTSSGGDVWVCVDRLCGMSRELVVVCPATNEADPLHISAEFEIDNSSDSFGLNLRRKREGGAALPSPLPPPPFALSSLPSLLSPGAAVTPTTATTTGTASGTSSGGSVGVPTAAGAATPAAAPAAATPVAGEAEQKNNKPPPPAHRYNGTGQAHRRSSEGSYNRRPRSPQREAAAAVAAAVTSGGICGAGGRLSAFATASTVPLSTRGGVGAAAGAAGAGAGEGGKVSRDRACVRVTVTTEMSYKPSIGRQRRWRQNKNGEFRGGGGGGGGGG</sequence>
<feature type="compositionally biased region" description="Low complexity" evidence="1">
    <location>
        <begin position="235"/>
        <end position="251"/>
    </location>
</feature>
<keyword evidence="3" id="KW-1185">Reference proteome</keyword>
<evidence type="ECO:0000313" key="2">
    <source>
        <dbReference type="EMBL" id="CBN79699.1"/>
    </source>
</evidence>
<feature type="compositionally biased region" description="Gly residues" evidence="1">
    <location>
        <begin position="411"/>
        <end position="422"/>
    </location>
</feature>
<dbReference type="EMBL" id="FN649738">
    <property type="protein sequence ID" value="CBN79699.1"/>
    <property type="molecule type" value="Genomic_DNA"/>
</dbReference>
<dbReference type="EMBL" id="FN648584">
    <property type="protein sequence ID" value="CBN79699.1"/>
    <property type="molecule type" value="Genomic_DNA"/>
</dbReference>
<feature type="region of interest" description="Disordered" evidence="1">
    <location>
        <begin position="396"/>
        <end position="422"/>
    </location>
</feature>
<gene>
    <name evidence="2" type="ORF">Esi_0388_0007</name>
</gene>
<feature type="compositionally biased region" description="Low complexity" evidence="1">
    <location>
        <begin position="258"/>
        <end position="280"/>
    </location>
</feature>
<evidence type="ECO:0000256" key="1">
    <source>
        <dbReference type="SAM" id="MobiDB-lite"/>
    </source>
</evidence>